<protein>
    <recommendedName>
        <fullName evidence="2">PHP domain-containing protein</fullName>
    </recommendedName>
</protein>
<proteinExistence type="predicted"/>
<organism evidence="1">
    <name type="scientific">bioreactor metagenome</name>
    <dbReference type="NCBI Taxonomy" id="1076179"/>
    <lineage>
        <taxon>unclassified sequences</taxon>
        <taxon>metagenomes</taxon>
        <taxon>ecological metagenomes</taxon>
    </lineage>
</organism>
<name>A0A645FQA8_9ZZZZ</name>
<reference evidence="1" key="1">
    <citation type="submission" date="2019-08" db="EMBL/GenBank/DDBJ databases">
        <authorList>
            <person name="Kucharzyk K."/>
            <person name="Murdoch R.W."/>
            <person name="Higgins S."/>
            <person name="Loffler F."/>
        </authorList>
    </citation>
    <scope>NUCLEOTIDE SEQUENCE</scope>
</reference>
<gene>
    <name evidence="1" type="ORF">SDC9_161751</name>
</gene>
<dbReference type="AlphaFoldDB" id="A0A645FQA8"/>
<evidence type="ECO:0008006" key="2">
    <source>
        <dbReference type="Google" id="ProtNLM"/>
    </source>
</evidence>
<comment type="caution">
    <text evidence="1">The sequence shown here is derived from an EMBL/GenBank/DDBJ whole genome shotgun (WGS) entry which is preliminary data.</text>
</comment>
<accession>A0A645FQA8</accession>
<dbReference type="EMBL" id="VSSQ01061052">
    <property type="protein sequence ID" value="MPN14424.1"/>
    <property type="molecule type" value="Genomic_DNA"/>
</dbReference>
<evidence type="ECO:0000313" key="1">
    <source>
        <dbReference type="EMBL" id="MPN14424.1"/>
    </source>
</evidence>
<sequence>MSQLGFVPFDLNYDALELSGKTTAEDFLANNPYLNKTRFIHSSDAHYPDDFGFIYSKLDVEGEISFQAIKESLKYKRDE</sequence>